<dbReference type="GO" id="GO:0016260">
    <property type="term" value="P:selenocysteine biosynthetic process"/>
    <property type="evidence" value="ECO:0007669"/>
    <property type="project" value="TreeGrafter"/>
</dbReference>
<proteinExistence type="predicted"/>
<organism evidence="3 4">
    <name type="scientific">Calorimonas adulescens</name>
    <dbReference type="NCBI Taxonomy" id="2606906"/>
    <lineage>
        <taxon>Bacteria</taxon>
        <taxon>Bacillati</taxon>
        <taxon>Bacillota</taxon>
        <taxon>Clostridia</taxon>
        <taxon>Thermoanaerobacterales</taxon>
        <taxon>Thermoanaerobacteraceae</taxon>
        <taxon>Calorimonas</taxon>
    </lineage>
</organism>
<evidence type="ECO:0000256" key="2">
    <source>
        <dbReference type="ARBA" id="ARBA00022840"/>
    </source>
</evidence>
<dbReference type="PANTHER" id="PTHR10256">
    <property type="entry name" value="SELENIDE, WATER DIKINASE"/>
    <property type="match status" value="1"/>
</dbReference>
<evidence type="ECO:0008006" key="5">
    <source>
        <dbReference type="Google" id="ProtNLM"/>
    </source>
</evidence>
<dbReference type="Gene3D" id="3.30.1330.10">
    <property type="entry name" value="PurM-like, N-terminal domain"/>
    <property type="match status" value="1"/>
</dbReference>
<dbReference type="PANTHER" id="PTHR10256:SF0">
    <property type="entry name" value="INACTIVE SELENIDE, WATER DIKINASE-LIKE PROTEIN-RELATED"/>
    <property type="match status" value="1"/>
</dbReference>
<gene>
    <name evidence="3" type="ORF">FWJ32_05540</name>
</gene>
<evidence type="ECO:0000256" key="1">
    <source>
        <dbReference type="ARBA" id="ARBA00022741"/>
    </source>
</evidence>
<dbReference type="SUPFAM" id="SSF55326">
    <property type="entry name" value="PurM N-terminal domain-like"/>
    <property type="match status" value="1"/>
</dbReference>
<name>A0A5D8QBV9_9THEO</name>
<dbReference type="InterPro" id="IPR036921">
    <property type="entry name" value="PurM-like_N_sf"/>
</dbReference>
<dbReference type="GO" id="GO:0004756">
    <property type="term" value="F:selenide, water dikinase activity"/>
    <property type="evidence" value="ECO:0007669"/>
    <property type="project" value="TreeGrafter"/>
</dbReference>
<dbReference type="EMBL" id="VTPS01000007">
    <property type="protein sequence ID" value="TZE82225.1"/>
    <property type="molecule type" value="Genomic_DNA"/>
</dbReference>
<dbReference type="GO" id="GO:0005737">
    <property type="term" value="C:cytoplasm"/>
    <property type="evidence" value="ECO:0007669"/>
    <property type="project" value="TreeGrafter"/>
</dbReference>
<keyword evidence="4" id="KW-1185">Reference proteome</keyword>
<dbReference type="Proteomes" id="UP000322976">
    <property type="component" value="Unassembled WGS sequence"/>
</dbReference>
<accession>A0A5D8QBV9</accession>
<keyword evidence="2" id="KW-0067">ATP-binding</keyword>
<comment type="caution">
    <text evidence="3">The sequence shown here is derived from an EMBL/GenBank/DDBJ whole genome shotgun (WGS) entry which is preliminary data.</text>
</comment>
<evidence type="ECO:0000313" key="3">
    <source>
        <dbReference type="EMBL" id="TZE82225.1"/>
    </source>
</evidence>
<dbReference type="AlphaFoldDB" id="A0A5D8QBV9"/>
<evidence type="ECO:0000313" key="4">
    <source>
        <dbReference type="Proteomes" id="UP000322976"/>
    </source>
</evidence>
<sequence>MDTLTQVLRYIPVMKNDKLLVDMEAGDDTAVHMLNENTAVIHTLDFFTPIVDNPYNYGTISAADALIGIHARHIV</sequence>
<dbReference type="GO" id="GO:0005524">
    <property type="term" value="F:ATP binding"/>
    <property type="evidence" value="ECO:0007669"/>
    <property type="project" value="UniProtKB-KW"/>
</dbReference>
<dbReference type="InterPro" id="IPR004536">
    <property type="entry name" value="SPS/SelD"/>
</dbReference>
<keyword evidence="1" id="KW-0547">Nucleotide-binding</keyword>
<reference evidence="3 4" key="1">
    <citation type="submission" date="2019-08" db="EMBL/GenBank/DDBJ databases">
        <title>Calorimonas adulescens gen. nov., sp. nov., an anaerobic thermophilic bacterium from Sakhalin hot spring.</title>
        <authorList>
            <person name="Khomyakova M.A."/>
            <person name="Merkel A.Y."/>
            <person name="Novikov A."/>
            <person name="Bonch-Osmolovskaya E.A."/>
            <person name="Slobodkin A.I."/>
        </authorList>
    </citation>
    <scope>NUCLEOTIDE SEQUENCE [LARGE SCALE GENOMIC DNA]</scope>
    <source>
        <strain evidence="3 4">A05MB</strain>
    </source>
</reference>
<protein>
    <recommendedName>
        <fullName evidence="5">Selenide, water dikinase SelD</fullName>
    </recommendedName>
</protein>